<dbReference type="PRINTS" id="PR00499">
    <property type="entry name" value="P67PHOX"/>
</dbReference>
<dbReference type="GO" id="GO:0045010">
    <property type="term" value="P:actin nucleation"/>
    <property type="evidence" value="ECO:0007669"/>
    <property type="project" value="EnsemblFungi"/>
</dbReference>
<dbReference type="InterPro" id="IPR035459">
    <property type="entry name" value="Bzz1_SH3_1"/>
</dbReference>
<dbReference type="VEuPathDB" id="FungiDB:GVI51_I02519"/>
<evidence type="ECO:0000256" key="3">
    <source>
        <dbReference type="ARBA" id="ARBA00054085"/>
    </source>
</evidence>
<dbReference type="OMA" id="YADGWWE"/>
<dbReference type="SMART" id="SM00326">
    <property type="entry name" value="SH3"/>
    <property type="match status" value="2"/>
</dbReference>
<feature type="compositionally biased region" description="Polar residues" evidence="8">
    <location>
        <begin position="470"/>
        <end position="481"/>
    </location>
</feature>
<dbReference type="SMART" id="SM00055">
    <property type="entry name" value="FCH"/>
    <property type="match status" value="1"/>
</dbReference>
<dbReference type="PANTHER" id="PTHR15735:SF21">
    <property type="entry name" value="PROTEIN NERVOUS WRECK"/>
    <property type="match status" value="1"/>
</dbReference>
<dbReference type="CDD" id="cd11912">
    <property type="entry name" value="SH3_Bzz1_1"/>
    <property type="match status" value="1"/>
</dbReference>
<proteinExistence type="inferred from homology"/>
<dbReference type="PANTHER" id="PTHR15735">
    <property type="entry name" value="FCH AND DOUBLE SH3 DOMAINS PROTEIN"/>
    <property type="match status" value="1"/>
</dbReference>
<dbReference type="CDD" id="cd11778">
    <property type="entry name" value="SH3_Bzz1_2"/>
    <property type="match status" value="1"/>
</dbReference>
<dbReference type="InterPro" id="IPR001452">
    <property type="entry name" value="SH3_domain"/>
</dbReference>
<dbReference type="GO" id="GO:0008047">
    <property type="term" value="F:enzyme activator activity"/>
    <property type="evidence" value="ECO:0007669"/>
    <property type="project" value="EnsemblFungi"/>
</dbReference>
<sequence>MSLSIGNEIKDGFKETYDWVHQNIKWLKDTEQFYRERAKLEREYSEKLSKLCGEFLNRKSNISVTLSVGEKPATTPGSLEAASVVAWNEILSQTENIAKDHMQLAHELDGEIGGQLSGLNSKLDITLNKIQGFNTEMVEKKDGIFNEMEKAKKNYDDACSSMEATRNKHTKNPSEKNKRKVQEKETAMNNAKNEYLIKVNQANRTKDKYYFQDVPECLDLLQGLNESKVLFLNDIWKRASSLEKSFTERVNKRLDASDSVVVQNKPSLNTAMFIKHNVKQWREPPDFQFKPSPVWHDDEKFCVPSQLEANALVVKLAQSESEYLKYNDLAQGELSQLSALNKKKQEMASNEDNIKGNEFFEILKSYLALISPFTSHETLKLQAEVQIESIQNNVPEEYDLTTTHIDTSKKKKGIFSKLKENLLNPEARPSSHGQSSTVSSHSPRINILGNNRNRSGTTASTMSATSSRTDGMQSVASPTREQSNKNRVLYAYAEQDTDEVSVSVGDSFTVITADDGSGWTKITNTTTGKSGLVPSSYIEIREEASHSSRGPPPAAPPSRRTTLPVRTITAQYEYTSQGDDELSLAVGDVVTVLKGDDGSGWTYGELNGHKGLVPTSYCT</sequence>
<dbReference type="Gene3D" id="1.20.1270.60">
    <property type="entry name" value="Arfaptin homology (AH) domain/BAR domain"/>
    <property type="match status" value="1"/>
</dbReference>
<dbReference type="InterPro" id="IPR001060">
    <property type="entry name" value="FCH_dom"/>
</dbReference>
<dbReference type="InterPro" id="IPR027267">
    <property type="entry name" value="AH/BAR_dom_sf"/>
</dbReference>
<keyword evidence="2 7" id="KW-0175">Coiled coil</keyword>
<dbReference type="PhylomeDB" id="A0A0W0CPM4"/>
<dbReference type="SUPFAM" id="SSF50044">
    <property type="entry name" value="SH3-domain"/>
    <property type="match status" value="2"/>
</dbReference>
<dbReference type="EMBL" id="LLZZ01000112">
    <property type="protein sequence ID" value="KTB05809.1"/>
    <property type="molecule type" value="Genomic_DNA"/>
</dbReference>
<dbReference type="GO" id="GO:0006897">
    <property type="term" value="P:endocytosis"/>
    <property type="evidence" value="ECO:0007669"/>
    <property type="project" value="EnsemblFungi"/>
</dbReference>
<dbReference type="Gene3D" id="2.30.30.40">
    <property type="entry name" value="SH3 Domains"/>
    <property type="match status" value="2"/>
</dbReference>
<gene>
    <name evidence="11" type="ORF">AO440_002455</name>
</gene>
<comment type="similarity">
    <text evidence="4">Belongs to the BZZ1 family.</text>
</comment>
<reference evidence="11 12" key="1">
    <citation type="submission" date="2015-10" db="EMBL/GenBank/DDBJ databases">
        <title>Draft genomes sequences of Candida glabrata isolates 1A, 1B, 2A, 2B, 3A and 3B.</title>
        <authorList>
            <person name="Haavelsrud O.E."/>
            <person name="Gaustad P."/>
        </authorList>
    </citation>
    <scope>NUCLEOTIDE SEQUENCE [LARGE SCALE GENOMIC DNA]</scope>
    <source>
        <strain evidence="11">910700640</strain>
    </source>
</reference>
<evidence type="ECO:0000256" key="7">
    <source>
        <dbReference type="PROSITE-ProRule" id="PRU01077"/>
    </source>
</evidence>
<dbReference type="InterPro" id="IPR036028">
    <property type="entry name" value="SH3-like_dom_sf"/>
</dbReference>
<dbReference type="Proteomes" id="UP000054886">
    <property type="component" value="Unassembled WGS sequence"/>
</dbReference>
<evidence type="ECO:0000313" key="12">
    <source>
        <dbReference type="Proteomes" id="UP000054886"/>
    </source>
</evidence>
<evidence type="ECO:0000256" key="6">
    <source>
        <dbReference type="PROSITE-ProRule" id="PRU00192"/>
    </source>
</evidence>
<dbReference type="VEuPathDB" id="FungiDB:GWK60_L02519"/>
<evidence type="ECO:0000256" key="8">
    <source>
        <dbReference type="SAM" id="MobiDB-lite"/>
    </source>
</evidence>
<dbReference type="Pfam" id="PF00018">
    <property type="entry name" value="SH3_1"/>
    <property type="match status" value="1"/>
</dbReference>
<dbReference type="FunFam" id="1.20.1270.60:FF:000060">
    <property type="entry name" value="Actin polymerization protein Bzz1"/>
    <property type="match status" value="1"/>
</dbReference>
<dbReference type="VEuPathDB" id="FungiDB:B1J91_I02750g"/>
<dbReference type="GO" id="GO:0030479">
    <property type="term" value="C:actin cortical patch"/>
    <property type="evidence" value="ECO:0007669"/>
    <property type="project" value="EnsemblFungi"/>
</dbReference>
<evidence type="ECO:0000259" key="10">
    <source>
        <dbReference type="PROSITE" id="PS51741"/>
    </source>
</evidence>
<feature type="region of interest" description="Disordered" evidence="8">
    <location>
        <begin position="542"/>
        <end position="562"/>
    </location>
</feature>
<accession>A0A0W0CPM4</accession>
<protein>
    <recommendedName>
        <fullName evidence="5">Protein BZZ1</fullName>
    </recommendedName>
</protein>
<dbReference type="AlphaFoldDB" id="A0A0W0CPM4"/>
<dbReference type="VEuPathDB" id="FungiDB:GW608_L02519"/>
<dbReference type="SUPFAM" id="SSF103657">
    <property type="entry name" value="BAR/IMD domain-like"/>
    <property type="match status" value="1"/>
</dbReference>
<evidence type="ECO:0000256" key="4">
    <source>
        <dbReference type="ARBA" id="ARBA00061387"/>
    </source>
</evidence>
<dbReference type="PROSITE" id="PS50002">
    <property type="entry name" value="SH3"/>
    <property type="match status" value="2"/>
</dbReference>
<organism evidence="11 12">
    <name type="scientific">Candida glabrata</name>
    <name type="common">Yeast</name>
    <name type="synonym">Torulopsis glabrata</name>
    <dbReference type="NCBI Taxonomy" id="5478"/>
    <lineage>
        <taxon>Eukaryota</taxon>
        <taxon>Fungi</taxon>
        <taxon>Dikarya</taxon>
        <taxon>Ascomycota</taxon>
        <taxon>Saccharomycotina</taxon>
        <taxon>Saccharomycetes</taxon>
        <taxon>Saccharomycetales</taxon>
        <taxon>Saccharomycetaceae</taxon>
        <taxon>Nakaseomyces</taxon>
    </lineage>
</organism>
<name>A0A0W0CPM4_CANGB</name>
<dbReference type="PROSITE" id="PS51741">
    <property type="entry name" value="F_BAR"/>
    <property type="match status" value="1"/>
</dbReference>
<dbReference type="Pfam" id="PF00611">
    <property type="entry name" value="FCH"/>
    <property type="match status" value="1"/>
</dbReference>
<evidence type="ECO:0000256" key="5">
    <source>
        <dbReference type="ARBA" id="ARBA00074946"/>
    </source>
</evidence>
<evidence type="ECO:0000259" key="9">
    <source>
        <dbReference type="PROSITE" id="PS50002"/>
    </source>
</evidence>
<evidence type="ECO:0000256" key="1">
    <source>
        <dbReference type="ARBA" id="ARBA00022443"/>
    </source>
</evidence>
<feature type="region of interest" description="Disordered" evidence="8">
    <location>
        <begin position="162"/>
        <end position="182"/>
    </location>
</feature>
<keyword evidence="1 6" id="KW-0728">SH3 domain</keyword>
<evidence type="ECO:0000256" key="2">
    <source>
        <dbReference type="ARBA" id="ARBA00023054"/>
    </source>
</evidence>
<dbReference type="Pfam" id="PF14604">
    <property type="entry name" value="SH3_9"/>
    <property type="match status" value="1"/>
</dbReference>
<evidence type="ECO:0000313" key="11">
    <source>
        <dbReference type="EMBL" id="KTB05809.1"/>
    </source>
</evidence>
<feature type="compositionally biased region" description="Low complexity" evidence="8">
    <location>
        <begin position="430"/>
        <end position="442"/>
    </location>
</feature>
<feature type="compositionally biased region" description="Low complexity" evidence="8">
    <location>
        <begin position="454"/>
        <end position="469"/>
    </location>
</feature>
<feature type="domain" description="SH3" evidence="9">
    <location>
        <begin position="481"/>
        <end position="543"/>
    </location>
</feature>
<dbReference type="VEuPathDB" id="FungiDB:CAGL0I02750g"/>
<dbReference type="InterPro" id="IPR031160">
    <property type="entry name" value="F_BAR_dom"/>
</dbReference>
<feature type="domain" description="SH3" evidence="9">
    <location>
        <begin position="563"/>
        <end position="619"/>
    </location>
</feature>
<comment type="function">
    <text evidence="3">Plays a role in endocytosis and trafficking to the vacuole. Functions with type I myosins to restore polarity of the actin cytoskeleton after NaCl stress.</text>
</comment>
<feature type="domain" description="F-BAR" evidence="10">
    <location>
        <begin position="3"/>
        <end position="269"/>
    </location>
</feature>
<dbReference type="GO" id="GO:0009651">
    <property type="term" value="P:response to salt stress"/>
    <property type="evidence" value="ECO:0007669"/>
    <property type="project" value="EnsemblFungi"/>
</dbReference>
<comment type="caution">
    <text evidence="11">The sequence shown here is derived from an EMBL/GenBank/DDBJ whole genome shotgun (WGS) entry which is preliminary data.</text>
</comment>
<dbReference type="GO" id="GO:0030833">
    <property type="term" value="P:regulation of actin filament polymerization"/>
    <property type="evidence" value="ECO:0007669"/>
    <property type="project" value="TreeGrafter"/>
</dbReference>
<feature type="compositionally biased region" description="Basic and acidic residues" evidence="8">
    <location>
        <begin position="172"/>
        <end position="182"/>
    </location>
</feature>
<dbReference type="GO" id="GO:0005886">
    <property type="term" value="C:plasma membrane"/>
    <property type="evidence" value="ECO:0007669"/>
    <property type="project" value="EnsemblFungi"/>
</dbReference>
<dbReference type="GO" id="GO:0005543">
    <property type="term" value="F:phospholipid binding"/>
    <property type="evidence" value="ECO:0007669"/>
    <property type="project" value="EnsemblFungi"/>
</dbReference>
<feature type="region of interest" description="Disordered" evidence="8">
    <location>
        <begin position="424"/>
        <end position="482"/>
    </location>
</feature>